<keyword evidence="2" id="KW-1185">Reference proteome</keyword>
<evidence type="ECO:0000313" key="4">
    <source>
        <dbReference type="RefSeq" id="XP_056847291.1"/>
    </source>
</evidence>
<accession>A0A9W3C6T6</accession>
<reference evidence="2" key="1">
    <citation type="journal article" date="2019" name="Database">
        <title>The radish genome database (RadishGD): an integrated information resource for radish genomics.</title>
        <authorList>
            <person name="Yu H.J."/>
            <person name="Baek S."/>
            <person name="Lee Y.J."/>
            <person name="Cho A."/>
            <person name="Mun J.H."/>
        </authorList>
    </citation>
    <scope>NUCLEOTIDE SEQUENCE [LARGE SCALE GENOMIC DNA]</scope>
    <source>
        <strain evidence="2">cv. WK10039</strain>
    </source>
</reference>
<evidence type="ECO:0000313" key="3">
    <source>
        <dbReference type="RefSeq" id="XP_056846690.1"/>
    </source>
</evidence>
<organism evidence="2 4">
    <name type="scientific">Raphanus sativus</name>
    <name type="common">Radish</name>
    <name type="synonym">Raphanus raphanistrum var. sativus</name>
    <dbReference type="NCBI Taxonomy" id="3726"/>
    <lineage>
        <taxon>Eukaryota</taxon>
        <taxon>Viridiplantae</taxon>
        <taxon>Streptophyta</taxon>
        <taxon>Embryophyta</taxon>
        <taxon>Tracheophyta</taxon>
        <taxon>Spermatophyta</taxon>
        <taxon>Magnoliopsida</taxon>
        <taxon>eudicotyledons</taxon>
        <taxon>Gunneridae</taxon>
        <taxon>Pentapetalae</taxon>
        <taxon>rosids</taxon>
        <taxon>malvids</taxon>
        <taxon>Brassicales</taxon>
        <taxon>Brassicaceae</taxon>
        <taxon>Brassiceae</taxon>
        <taxon>Raphanus</taxon>
    </lineage>
</organism>
<proteinExistence type="predicted"/>
<dbReference type="RefSeq" id="XP_056847291.1">
    <property type="nucleotide sequence ID" value="XM_056991311.1"/>
</dbReference>
<evidence type="ECO:0000313" key="2">
    <source>
        <dbReference type="Proteomes" id="UP000504610"/>
    </source>
</evidence>
<evidence type="ECO:0000256" key="1">
    <source>
        <dbReference type="SAM" id="SignalP"/>
    </source>
</evidence>
<feature type="chain" id="PRO_5044703144" evidence="1">
    <location>
        <begin position="17"/>
        <end position="113"/>
    </location>
</feature>
<sequence>MDVLFLALIQLLCCRASSDQSRCKGETINLNERFKSSAFATSVEMKLFWLIKWCPIRVNSVATDKGHIGIHYDRRDQNVNESSRIAILEVLRSIRRFLKFSSEPVAKVRQTSI</sequence>
<feature type="signal peptide" evidence="1">
    <location>
        <begin position="1"/>
        <end position="16"/>
    </location>
</feature>
<protein>
    <submittedName>
        <fullName evidence="3">Uncharacterized protein LOC108816264 isoform X2</fullName>
    </submittedName>
    <submittedName>
        <fullName evidence="4">Uncharacterized protein LOC130494572 isoform X2</fullName>
    </submittedName>
</protein>
<dbReference type="GeneID" id="130494572"/>
<dbReference type="RefSeq" id="XP_056846690.1">
    <property type="nucleotide sequence ID" value="XM_056990710.1"/>
</dbReference>
<name>A0A9W3C6T6_RAPSA</name>
<keyword evidence="1" id="KW-0732">Signal</keyword>
<gene>
    <name evidence="4" type="primary">LOC130494572</name>
    <name evidence="3" type="synonym">LOC108816264</name>
</gene>
<dbReference type="AlphaFoldDB" id="A0A9W3C6T6"/>
<dbReference type="Proteomes" id="UP000504610">
    <property type="component" value="Chromosome 7"/>
</dbReference>
<reference evidence="3 4" key="2">
    <citation type="submission" date="2025-04" db="UniProtKB">
        <authorList>
            <consortium name="RefSeq"/>
        </authorList>
    </citation>
    <scope>IDENTIFICATION</scope>
    <source>
        <tissue evidence="3 4">Leaf</tissue>
    </source>
</reference>